<gene>
    <name evidence="2" type="ORF">RGQ29_017654</name>
</gene>
<reference evidence="2 3" key="1">
    <citation type="journal article" date="2023" name="G3 (Bethesda)">
        <title>A haplotype-resolved chromosome-scale genome for Quercus rubra L. provides insights into the genetics of adaptive traits for red oak species.</title>
        <authorList>
            <person name="Kapoor B."/>
            <person name="Jenkins J."/>
            <person name="Schmutz J."/>
            <person name="Zhebentyayeva T."/>
            <person name="Kuelheim C."/>
            <person name="Coggeshall M."/>
            <person name="Heim C."/>
            <person name="Lasky J.R."/>
            <person name="Leites L."/>
            <person name="Islam-Faridi N."/>
            <person name="Romero-Severson J."/>
            <person name="DeLeo V.L."/>
            <person name="Lucas S.M."/>
            <person name="Lazic D."/>
            <person name="Gailing O."/>
            <person name="Carlson J."/>
            <person name="Staton M."/>
        </authorList>
    </citation>
    <scope>NUCLEOTIDE SEQUENCE [LARGE SCALE GENOMIC DNA]</scope>
    <source>
        <strain evidence="2">Pseudo-F2</strain>
    </source>
</reference>
<protein>
    <submittedName>
        <fullName evidence="2">Uncharacterized protein</fullName>
    </submittedName>
</protein>
<feature type="signal peptide" evidence="1">
    <location>
        <begin position="1"/>
        <end position="24"/>
    </location>
</feature>
<dbReference type="AlphaFoldDB" id="A0AAN7FPM4"/>
<name>A0AAN7FPM4_QUERU</name>
<comment type="caution">
    <text evidence="2">The sequence shown here is derived from an EMBL/GenBank/DDBJ whole genome shotgun (WGS) entry which is preliminary data.</text>
</comment>
<accession>A0AAN7FPM4</accession>
<sequence length="103" mass="12133">MKGKKILQVICKLAWSIVVSYVWLQRNAPVFNGNVKSKIPCFSDVLVNIQEWEDQHKHLLATKSIPLYPFWCSNQLQHLRRRHVGLQGENFLPQQKISWQYGM</sequence>
<keyword evidence="1" id="KW-0732">Signal</keyword>
<evidence type="ECO:0000256" key="1">
    <source>
        <dbReference type="SAM" id="SignalP"/>
    </source>
</evidence>
<dbReference type="Proteomes" id="UP001324115">
    <property type="component" value="Unassembled WGS sequence"/>
</dbReference>
<evidence type="ECO:0000313" key="3">
    <source>
        <dbReference type="Proteomes" id="UP001324115"/>
    </source>
</evidence>
<evidence type="ECO:0000313" key="2">
    <source>
        <dbReference type="EMBL" id="KAK4593630.1"/>
    </source>
</evidence>
<proteinExistence type="predicted"/>
<dbReference type="EMBL" id="JAXUIC010000004">
    <property type="protein sequence ID" value="KAK4593630.1"/>
    <property type="molecule type" value="Genomic_DNA"/>
</dbReference>
<feature type="chain" id="PRO_5042974835" evidence="1">
    <location>
        <begin position="25"/>
        <end position="103"/>
    </location>
</feature>
<organism evidence="2 3">
    <name type="scientific">Quercus rubra</name>
    <name type="common">Northern red oak</name>
    <name type="synonym">Quercus borealis</name>
    <dbReference type="NCBI Taxonomy" id="3512"/>
    <lineage>
        <taxon>Eukaryota</taxon>
        <taxon>Viridiplantae</taxon>
        <taxon>Streptophyta</taxon>
        <taxon>Embryophyta</taxon>
        <taxon>Tracheophyta</taxon>
        <taxon>Spermatophyta</taxon>
        <taxon>Magnoliopsida</taxon>
        <taxon>eudicotyledons</taxon>
        <taxon>Gunneridae</taxon>
        <taxon>Pentapetalae</taxon>
        <taxon>rosids</taxon>
        <taxon>fabids</taxon>
        <taxon>Fagales</taxon>
        <taxon>Fagaceae</taxon>
        <taxon>Quercus</taxon>
    </lineage>
</organism>
<keyword evidence="3" id="KW-1185">Reference proteome</keyword>